<keyword evidence="3" id="KW-1133">Transmembrane helix</keyword>
<keyword evidence="5" id="KW-1185">Reference proteome</keyword>
<keyword evidence="2" id="KW-0175">Coiled coil</keyword>
<dbReference type="EMBL" id="SNXR01000014">
    <property type="protein sequence ID" value="TDP58747.1"/>
    <property type="molecule type" value="Genomic_DNA"/>
</dbReference>
<proteinExistence type="predicted"/>
<dbReference type="Proteomes" id="UP000295260">
    <property type="component" value="Unassembled WGS sequence"/>
</dbReference>
<evidence type="ECO:0000256" key="3">
    <source>
        <dbReference type="SAM" id="Phobius"/>
    </source>
</evidence>
<sequence>MFKIKLLCFLKLWHKIVFMHTKEFKMDTVINRKSNKKKYLAIAIFAIIVLGYGAFSMITKKRTFNVKKSEITIKSVEEDYFEDFMVFQARVEPMNSMLVNIVEGGSVQEIFVSNGDMVVQGQPLARLYNPNTELNYMQQETAIIEQINNLNKAKLDLRNQELNLAKDLVSIEHDFLDAKNLYDLNKKLFDQEILAKNEWEKTQENFRFQKERMNIIKQSVTKEKQANQIQIGQLNQSIGIMEKSLGILRTNKKNFLIVAPLSGRLSSFEPVLGQSYQQGQTLGKIDVMKGYKLLADVDEFYLSKVKQGQKGAVDFNGKQVELLIAKVIPEIKSGRFQVELNFVSNENLDLQQGLSFAVRLTLSEKTKSVVLSKGSFNQDTSGKWIFVVNGNKAERRNIEIGRENPLYFEIISGLKPSEQVVTSSYKDYQEAEILNLE</sequence>
<comment type="caution">
    <text evidence="4">The sequence shown here is derived from an EMBL/GenBank/DDBJ whole genome shotgun (WGS) entry which is preliminary data.</text>
</comment>
<feature type="transmembrane region" description="Helical" evidence="3">
    <location>
        <begin position="39"/>
        <end position="58"/>
    </location>
</feature>
<evidence type="ECO:0000256" key="1">
    <source>
        <dbReference type="ARBA" id="ARBA00004196"/>
    </source>
</evidence>
<dbReference type="InterPro" id="IPR050465">
    <property type="entry name" value="UPF0194_transport"/>
</dbReference>
<protein>
    <submittedName>
        <fullName evidence="4">HlyD family secretion protein</fullName>
    </submittedName>
</protein>
<evidence type="ECO:0000313" key="4">
    <source>
        <dbReference type="EMBL" id="TDP58747.1"/>
    </source>
</evidence>
<comment type="subcellular location">
    <subcellularLocation>
        <location evidence="1">Cell envelope</location>
    </subcellularLocation>
</comment>
<dbReference type="GO" id="GO:0030313">
    <property type="term" value="C:cell envelope"/>
    <property type="evidence" value="ECO:0007669"/>
    <property type="project" value="UniProtKB-SubCell"/>
</dbReference>
<gene>
    <name evidence="4" type="ORF">BC748_1981</name>
</gene>
<evidence type="ECO:0000313" key="5">
    <source>
        <dbReference type="Proteomes" id="UP000295260"/>
    </source>
</evidence>
<dbReference type="PANTHER" id="PTHR32347:SF23">
    <property type="entry name" value="BLL5650 PROTEIN"/>
    <property type="match status" value="1"/>
</dbReference>
<keyword evidence="3" id="KW-0812">Transmembrane</keyword>
<dbReference type="AlphaFoldDB" id="A0A4R6Q9K6"/>
<dbReference type="PANTHER" id="PTHR32347">
    <property type="entry name" value="EFFLUX SYSTEM COMPONENT YKNX-RELATED"/>
    <property type="match status" value="1"/>
</dbReference>
<evidence type="ECO:0000256" key="2">
    <source>
        <dbReference type="ARBA" id="ARBA00023054"/>
    </source>
</evidence>
<name>A0A4R6Q9K6_9FLAO</name>
<dbReference type="Gene3D" id="2.40.50.100">
    <property type="match status" value="1"/>
</dbReference>
<accession>A0A4R6Q9K6</accession>
<dbReference type="Gene3D" id="2.40.420.20">
    <property type="match status" value="1"/>
</dbReference>
<keyword evidence="3" id="KW-0472">Membrane</keyword>
<organism evidence="4 5">
    <name type="scientific">Flavobacterium dankookense</name>
    <dbReference type="NCBI Taxonomy" id="706186"/>
    <lineage>
        <taxon>Bacteria</taxon>
        <taxon>Pseudomonadati</taxon>
        <taxon>Bacteroidota</taxon>
        <taxon>Flavobacteriia</taxon>
        <taxon>Flavobacteriales</taxon>
        <taxon>Flavobacteriaceae</taxon>
        <taxon>Flavobacterium</taxon>
    </lineage>
</organism>
<reference evidence="4 5" key="1">
    <citation type="submission" date="2019-03" db="EMBL/GenBank/DDBJ databases">
        <title>Genomic Encyclopedia of Archaeal and Bacterial Type Strains, Phase II (KMG-II): from individual species to whole genera.</title>
        <authorList>
            <person name="Goeker M."/>
        </authorList>
    </citation>
    <scope>NUCLEOTIDE SEQUENCE [LARGE SCALE GENOMIC DNA]</scope>
    <source>
        <strain evidence="4 5">DSM 25687</strain>
    </source>
</reference>